<dbReference type="SUPFAM" id="SSF53822">
    <property type="entry name" value="Periplasmic binding protein-like I"/>
    <property type="match status" value="1"/>
</dbReference>
<keyword evidence="6" id="KW-0297">G-protein coupled receptor</keyword>
<comment type="subcellular location">
    <subcellularLocation>
        <location evidence="1">Cell membrane</location>
        <topology evidence="1">Multi-pass membrane protein</topology>
    </subcellularLocation>
</comment>
<keyword evidence="3" id="KW-1003">Cell membrane</keyword>
<keyword evidence="5 11" id="KW-1133">Transmembrane helix</keyword>
<evidence type="ECO:0000256" key="7">
    <source>
        <dbReference type="ARBA" id="ARBA00023136"/>
    </source>
</evidence>
<evidence type="ECO:0000313" key="13">
    <source>
        <dbReference type="EMBL" id="ANO39069.1"/>
    </source>
</evidence>
<evidence type="ECO:0000256" key="8">
    <source>
        <dbReference type="ARBA" id="ARBA00023170"/>
    </source>
</evidence>
<evidence type="ECO:0000256" key="9">
    <source>
        <dbReference type="ARBA" id="ARBA00023180"/>
    </source>
</evidence>
<evidence type="ECO:0000256" key="11">
    <source>
        <dbReference type="SAM" id="Phobius"/>
    </source>
</evidence>
<evidence type="ECO:0000259" key="12">
    <source>
        <dbReference type="PROSITE" id="PS50259"/>
    </source>
</evidence>
<feature type="transmembrane region" description="Helical" evidence="11">
    <location>
        <begin position="773"/>
        <end position="794"/>
    </location>
</feature>
<dbReference type="FunFam" id="3.40.50.2300:FF:000145">
    <property type="entry name" value="Glutamate receptor, metabotropic"/>
    <property type="match status" value="1"/>
</dbReference>
<keyword evidence="4 11" id="KW-0812">Transmembrane</keyword>
<dbReference type="PANTHER" id="PTHR24060">
    <property type="entry name" value="METABOTROPIC GLUTAMATE RECEPTOR"/>
    <property type="match status" value="1"/>
</dbReference>
<feature type="transmembrane region" description="Helical" evidence="11">
    <location>
        <begin position="661"/>
        <end position="684"/>
    </location>
</feature>
<gene>
    <name evidence="13" type="primary">gcr106</name>
</gene>
<sequence length="930" mass="105766">MMVHLRSEEMVCGVIAAEGGIQALEVMVYTINRVNEMKILGDIKLGAYIKDDCDRDTYGLEQAVDFIKQSSKLQTKSNCNEAKIDSNLRTITGVIGASSSVTSIHVASLLKLFDIPQISFFSTSPALSNKNRFPFFLRTIPSDAHQVQVMLEIIKQLQWKYVSIIYEDSNYGREAFKALQEVFKDNRICIATSEILPRDSKLASVKEYKDKVLRLKKHLKTFDGVGATGVIIFGSDQEVGDFMMAIKEHNLTHSFNWLGSDGWSGRRVAYKKGLFETSKEQEIEGAIGIEPLSKTVFGFENYFLNLTPSTNKHNPWFNEFWEDFFECKLPNSSDTPYNNFTDICDENLKLSKDNPKHSFENQLQFVSDAVMAFAMALKEMKNQMCAPNISKNACISMLQNKGETLLRILQKIKFTSLSGLEMEFTPITFDGLPRYRILNFIKAANGIYSWVEIGNYTNQKLRIDYTKLKFRGDSSVIPISSCTPKCSDDQRKKLHPGICTCWICIKCQEYEIFKNSRTICEACPLGQYPDQNRTLCLRLQQIYLNQTHPLSIGLMIFSGICLIIALTCFFIFVFYFKTPIVKASSRELSFILLVGIILCFVVSLVLCTTPTKLMCSFQKFGIGFSFSLCYSALLVKLNRIERIFRKGRKQPQKLRLISQQSQIFICAFIVSIQIIILGTLLYFVNSDPVTHHPSRNEEYLICDYIIGNSLVIIVLHPMILILICTVYAFLTRNIPEAFNESKHIGFTMYSTCVVWLGFIPCYLATAIMVHLRVATLCVSINVSALVALSCLFGPKVYTILFKPKQNVRKGLRINIKNEQNQIDHLDNNSHTQMSYSHMILKDDQLNNIKNSVTSISGSVITCHRETQFPDCSDAFVIVNEKFEAQMFKHLLANRNHSTIKKPSPKVESDNVYHLKSNFYLISDGHLSVKL</sequence>
<evidence type="ECO:0000256" key="5">
    <source>
        <dbReference type="ARBA" id="ARBA00022989"/>
    </source>
</evidence>
<dbReference type="Gene3D" id="3.40.50.2300">
    <property type="match status" value="2"/>
</dbReference>
<feature type="domain" description="G-protein coupled receptors family 3 profile" evidence="12">
    <location>
        <begin position="550"/>
        <end position="815"/>
    </location>
</feature>
<feature type="transmembrane region" description="Helical" evidence="11">
    <location>
        <begin position="588"/>
        <end position="608"/>
    </location>
</feature>
<evidence type="ECO:0000256" key="4">
    <source>
        <dbReference type="ARBA" id="ARBA00022692"/>
    </source>
</evidence>
<dbReference type="InterPro" id="IPR001828">
    <property type="entry name" value="ANF_lig-bd_rcpt"/>
</dbReference>
<dbReference type="InterPro" id="IPR028082">
    <property type="entry name" value="Peripla_BP_I"/>
</dbReference>
<dbReference type="Pfam" id="PF00003">
    <property type="entry name" value="7tm_3"/>
    <property type="match status" value="1"/>
</dbReference>
<evidence type="ECO:0000256" key="1">
    <source>
        <dbReference type="ARBA" id="ARBA00004651"/>
    </source>
</evidence>
<reference evidence="13" key="1">
    <citation type="journal article" date="2016" name="PLoS Biol.">
        <title>GPCRs Direct Germline Development and Somatic Gonad Function in Planarians.</title>
        <authorList>
            <person name="Saberi A."/>
            <person name="Jamal A."/>
            <person name="Beets I."/>
            <person name="Schoofs L."/>
            <person name="Newmark P.A."/>
        </authorList>
    </citation>
    <scope>NUCLEOTIDE SEQUENCE</scope>
</reference>
<dbReference type="InterPro" id="IPR017978">
    <property type="entry name" value="GPCR_3_C"/>
</dbReference>
<protein>
    <submittedName>
        <fullName evidence="13">GCR106</fullName>
    </submittedName>
</protein>
<dbReference type="InterPro" id="IPR000337">
    <property type="entry name" value="GPCR_3"/>
</dbReference>
<keyword evidence="10" id="KW-0807">Transducer</keyword>
<feature type="transmembrane region" description="Helical" evidence="11">
    <location>
        <begin position="620"/>
        <end position="640"/>
    </location>
</feature>
<proteinExistence type="evidence at transcript level"/>
<dbReference type="InterPro" id="IPR050726">
    <property type="entry name" value="mGluR"/>
</dbReference>
<accession>A0A193KUL0</accession>
<dbReference type="Gene3D" id="2.10.50.30">
    <property type="entry name" value="GPCR, family 3, nine cysteines domain"/>
    <property type="match status" value="1"/>
</dbReference>
<dbReference type="PRINTS" id="PR00248">
    <property type="entry name" value="GPCRMGR"/>
</dbReference>
<feature type="transmembrane region" description="Helical" evidence="11">
    <location>
        <begin position="550"/>
        <end position="576"/>
    </location>
</feature>
<dbReference type="Pfam" id="PF01094">
    <property type="entry name" value="ANF_receptor"/>
    <property type="match status" value="1"/>
</dbReference>
<feature type="transmembrane region" description="Helical" evidence="11">
    <location>
        <begin position="704"/>
        <end position="730"/>
    </location>
</feature>
<evidence type="ECO:0000256" key="2">
    <source>
        <dbReference type="ARBA" id="ARBA00007242"/>
    </source>
</evidence>
<dbReference type="GO" id="GO:0004930">
    <property type="term" value="F:G protein-coupled receptor activity"/>
    <property type="evidence" value="ECO:0007669"/>
    <property type="project" value="UniProtKB-KW"/>
</dbReference>
<comment type="similarity">
    <text evidence="2">Belongs to the G-protein coupled receptor 3 family.</text>
</comment>
<dbReference type="InterPro" id="IPR038550">
    <property type="entry name" value="GPCR_3_9-Cys_sf"/>
</dbReference>
<feature type="transmembrane region" description="Helical" evidence="11">
    <location>
        <begin position="746"/>
        <end position="767"/>
    </location>
</feature>
<dbReference type="PROSITE" id="PS50259">
    <property type="entry name" value="G_PROTEIN_RECEP_F3_4"/>
    <property type="match status" value="1"/>
</dbReference>
<evidence type="ECO:0000256" key="10">
    <source>
        <dbReference type="ARBA" id="ARBA00023224"/>
    </source>
</evidence>
<name>A0A193KUL0_SCHMD</name>
<dbReference type="PRINTS" id="PR00593">
    <property type="entry name" value="MTABOTROPICR"/>
</dbReference>
<dbReference type="InterPro" id="IPR000162">
    <property type="entry name" value="GPCR_3_mtglu_rcpt"/>
</dbReference>
<dbReference type="InterPro" id="IPR017979">
    <property type="entry name" value="GPCR_3_CS"/>
</dbReference>
<organism evidence="13">
    <name type="scientific">Schmidtea mediterranea</name>
    <name type="common">Freshwater planarian flatworm</name>
    <dbReference type="NCBI Taxonomy" id="79327"/>
    <lineage>
        <taxon>Eukaryota</taxon>
        <taxon>Metazoa</taxon>
        <taxon>Spiralia</taxon>
        <taxon>Lophotrochozoa</taxon>
        <taxon>Platyhelminthes</taxon>
        <taxon>Rhabditophora</taxon>
        <taxon>Seriata</taxon>
        <taxon>Tricladida</taxon>
        <taxon>Continenticola</taxon>
        <taxon>Geoplanoidea</taxon>
        <taxon>Dugesiidae</taxon>
        <taxon>Schmidtea</taxon>
    </lineage>
</organism>
<evidence type="ECO:0000256" key="6">
    <source>
        <dbReference type="ARBA" id="ARBA00023040"/>
    </source>
</evidence>
<keyword evidence="9" id="KW-0325">Glycoprotein</keyword>
<dbReference type="AlphaFoldDB" id="A0A193KUL0"/>
<keyword evidence="8" id="KW-0675">Receptor</keyword>
<dbReference type="OrthoDB" id="425344at2759"/>
<dbReference type="PROSITE" id="PS00981">
    <property type="entry name" value="G_PROTEIN_RECEP_F3_3"/>
    <property type="match status" value="1"/>
</dbReference>
<keyword evidence="7 11" id="KW-0472">Membrane</keyword>
<evidence type="ECO:0000256" key="3">
    <source>
        <dbReference type="ARBA" id="ARBA00022475"/>
    </source>
</evidence>
<dbReference type="EMBL" id="KX018908">
    <property type="protein sequence ID" value="ANO39069.1"/>
    <property type="molecule type" value="mRNA"/>
</dbReference>
<dbReference type="GO" id="GO:0005886">
    <property type="term" value="C:plasma membrane"/>
    <property type="evidence" value="ECO:0007669"/>
    <property type="project" value="UniProtKB-SubCell"/>
</dbReference>